<dbReference type="EMBL" id="JAGGLI010000004">
    <property type="protein sequence ID" value="MBP2026787.1"/>
    <property type="molecule type" value="Genomic_DNA"/>
</dbReference>
<keyword evidence="2 6" id="KW-0067">ATP-binding</keyword>
<dbReference type="CDD" id="cd01171">
    <property type="entry name" value="YXKO-related"/>
    <property type="match status" value="1"/>
</dbReference>
<sequence>MNQITRKKVKSLIPIRKMDGHKGDFGKVLIFAGSKRYTGAAYLCTQGAVKSGSGLVTLATDKEIVDIMQIKLNEAMILDNDSNEIKSLIEEADSIAIGPGMGNNQDTFKAVSYLIGNSSCPIILDADAVTVLEGNLDILKGKTNIILTPHVGEFSKIIKVSQEIIIKNKIEIARKFAEEFGVTLILKGYNTVVADKESLYINTTGSSKMASGGMGDVLTGIIASFAGQGLSPLEASLTSVYIHGYAGDILGEDSYNVIATEVLENLGKTIDRVYKSE</sequence>
<keyword evidence="1 6" id="KW-0547">Nucleotide-binding</keyword>
<evidence type="ECO:0000256" key="1">
    <source>
        <dbReference type="ARBA" id="ARBA00022741"/>
    </source>
</evidence>
<comment type="catalytic activity">
    <reaction evidence="6">
        <text>(6S)-NADPHX + ADP = AMP + phosphate + NADPH + H(+)</text>
        <dbReference type="Rhea" id="RHEA:32235"/>
        <dbReference type="ChEBI" id="CHEBI:15378"/>
        <dbReference type="ChEBI" id="CHEBI:43474"/>
        <dbReference type="ChEBI" id="CHEBI:57783"/>
        <dbReference type="ChEBI" id="CHEBI:64076"/>
        <dbReference type="ChEBI" id="CHEBI:456215"/>
        <dbReference type="ChEBI" id="CHEBI:456216"/>
        <dbReference type="EC" id="4.2.1.136"/>
    </reaction>
</comment>
<comment type="function">
    <text evidence="6">Catalyzes the dehydration of the S-form of NAD(P)HX at the expense of ADP, which is converted to AMP. Together with NAD(P)HX epimerase, which catalyzes the epimerization of the S- and R-forms, the enzyme allows the repair of both epimers of NAD(P)HX, a damaged form of NAD(P)H that is a result of enzymatic or heat-dependent hydration.</text>
</comment>
<evidence type="ECO:0000259" key="7">
    <source>
        <dbReference type="PROSITE" id="PS51383"/>
    </source>
</evidence>
<evidence type="ECO:0000256" key="4">
    <source>
        <dbReference type="ARBA" id="ARBA00023027"/>
    </source>
</evidence>
<keyword evidence="3 6" id="KW-0521">NADP</keyword>
<proteinExistence type="inferred from homology"/>
<protein>
    <recommendedName>
        <fullName evidence="6">ADP-dependent (S)-NAD(P)H-hydrate dehydratase</fullName>
        <ecNumber evidence="6">4.2.1.136</ecNumber>
    </recommendedName>
    <alternativeName>
        <fullName evidence="6">ADP-dependent NAD(P)HX dehydratase</fullName>
    </alternativeName>
</protein>
<dbReference type="GO" id="GO:0052856">
    <property type="term" value="F:NAD(P)HX epimerase activity"/>
    <property type="evidence" value="ECO:0007669"/>
    <property type="project" value="UniProtKB-EC"/>
</dbReference>
<feature type="binding site" evidence="6">
    <location>
        <position position="40"/>
    </location>
    <ligand>
        <name>(6S)-NADPHX</name>
        <dbReference type="ChEBI" id="CHEBI:64076"/>
    </ligand>
</feature>
<comment type="subunit">
    <text evidence="6">Homotetramer.</text>
</comment>
<organism evidence="8 9">
    <name type="scientific">Acetoanaerobium pronyense</name>
    <dbReference type="NCBI Taxonomy" id="1482736"/>
    <lineage>
        <taxon>Bacteria</taxon>
        <taxon>Bacillati</taxon>
        <taxon>Bacillota</taxon>
        <taxon>Clostridia</taxon>
        <taxon>Peptostreptococcales</taxon>
        <taxon>Filifactoraceae</taxon>
        <taxon>Acetoanaerobium</taxon>
    </lineage>
</organism>
<comment type="caution">
    <text evidence="8">The sequence shown here is derived from an EMBL/GenBank/DDBJ whole genome shotgun (WGS) entry which is preliminary data.</text>
</comment>
<dbReference type="EC" id="4.2.1.136" evidence="6"/>
<evidence type="ECO:0000313" key="9">
    <source>
        <dbReference type="Proteomes" id="UP001314903"/>
    </source>
</evidence>
<dbReference type="HAMAP" id="MF_01965">
    <property type="entry name" value="NADHX_dehydratase"/>
    <property type="match status" value="1"/>
</dbReference>
<dbReference type="PANTHER" id="PTHR12592:SF0">
    <property type="entry name" value="ATP-DEPENDENT (S)-NAD(P)H-HYDRATE DEHYDRATASE"/>
    <property type="match status" value="1"/>
</dbReference>
<feature type="domain" description="YjeF C-terminal" evidence="7">
    <location>
        <begin position="5"/>
        <end position="273"/>
    </location>
</feature>
<dbReference type="Proteomes" id="UP001314903">
    <property type="component" value="Unassembled WGS sequence"/>
</dbReference>
<dbReference type="InterPro" id="IPR000631">
    <property type="entry name" value="CARKD"/>
</dbReference>
<feature type="binding site" evidence="6">
    <location>
        <position position="215"/>
    </location>
    <ligand>
        <name>AMP</name>
        <dbReference type="ChEBI" id="CHEBI:456215"/>
    </ligand>
</feature>
<feature type="binding site" evidence="6">
    <location>
        <position position="216"/>
    </location>
    <ligand>
        <name>(6S)-NADPHX</name>
        <dbReference type="ChEBI" id="CHEBI:64076"/>
    </ligand>
</feature>
<dbReference type="PANTHER" id="PTHR12592">
    <property type="entry name" value="ATP-DEPENDENT (S)-NAD(P)H-HYDRATE DEHYDRATASE FAMILY MEMBER"/>
    <property type="match status" value="1"/>
</dbReference>
<feature type="binding site" evidence="6">
    <location>
        <begin position="187"/>
        <end position="191"/>
    </location>
    <ligand>
        <name>AMP</name>
        <dbReference type="ChEBI" id="CHEBI:456215"/>
    </ligand>
</feature>
<feature type="binding site" evidence="6">
    <location>
        <position position="100"/>
    </location>
    <ligand>
        <name>(6S)-NADPHX</name>
        <dbReference type="ChEBI" id="CHEBI:64076"/>
    </ligand>
</feature>
<accession>A0ABS4KG82</accession>
<dbReference type="SUPFAM" id="SSF53613">
    <property type="entry name" value="Ribokinase-like"/>
    <property type="match status" value="1"/>
</dbReference>
<reference evidence="8 9" key="1">
    <citation type="submission" date="2021-03" db="EMBL/GenBank/DDBJ databases">
        <title>Genomic Encyclopedia of Type Strains, Phase IV (KMG-IV): sequencing the most valuable type-strain genomes for metagenomic binning, comparative biology and taxonomic classification.</title>
        <authorList>
            <person name="Goeker M."/>
        </authorList>
    </citation>
    <scope>NUCLEOTIDE SEQUENCE [LARGE SCALE GENOMIC DNA]</scope>
    <source>
        <strain evidence="8 9">DSM 27512</strain>
    </source>
</reference>
<dbReference type="NCBIfam" id="TIGR00196">
    <property type="entry name" value="yjeF_cterm"/>
    <property type="match status" value="1"/>
</dbReference>
<dbReference type="Pfam" id="PF01256">
    <property type="entry name" value="Carb_kinase"/>
    <property type="match status" value="1"/>
</dbReference>
<evidence type="ECO:0000256" key="2">
    <source>
        <dbReference type="ARBA" id="ARBA00022840"/>
    </source>
</evidence>
<comment type="catalytic activity">
    <reaction evidence="6">
        <text>(6S)-NADHX + ADP = AMP + phosphate + NADH + H(+)</text>
        <dbReference type="Rhea" id="RHEA:32223"/>
        <dbReference type="ChEBI" id="CHEBI:15378"/>
        <dbReference type="ChEBI" id="CHEBI:43474"/>
        <dbReference type="ChEBI" id="CHEBI:57945"/>
        <dbReference type="ChEBI" id="CHEBI:64074"/>
        <dbReference type="ChEBI" id="CHEBI:456215"/>
        <dbReference type="ChEBI" id="CHEBI:456216"/>
        <dbReference type="EC" id="4.2.1.136"/>
    </reaction>
</comment>
<evidence type="ECO:0000256" key="6">
    <source>
        <dbReference type="HAMAP-Rule" id="MF_01965"/>
    </source>
</evidence>
<keyword evidence="8" id="KW-0413">Isomerase</keyword>
<comment type="similarity">
    <text evidence="6">Belongs to the NnrD/CARKD family.</text>
</comment>
<comment type="cofactor">
    <cofactor evidence="6">
        <name>Mg(2+)</name>
        <dbReference type="ChEBI" id="CHEBI:18420"/>
    </cofactor>
</comment>
<dbReference type="PROSITE" id="PS51383">
    <property type="entry name" value="YJEF_C_3"/>
    <property type="match status" value="1"/>
</dbReference>
<gene>
    <name evidence="6" type="primary">nnrD</name>
    <name evidence="8" type="ORF">J2Z35_000578</name>
</gene>
<keyword evidence="9" id="KW-1185">Reference proteome</keyword>
<dbReference type="RefSeq" id="WP_209659155.1">
    <property type="nucleotide sequence ID" value="NZ_JAGGLI010000004.1"/>
</dbReference>
<keyword evidence="5 6" id="KW-0456">Lyase</keyword>
<evidence type="ECO:0000313" key="8">
    <source>
        <dbReference type="EMBL" id="MBP2026787.1"/>
    </source>
</evidence>
<dbReference type="Gene3D" id="3.40.1190.20">
    <property type="match status" value="1"/>
</dbReference>
<evidence type="ECO:0000256" key="3">
    <source>
        <dbReference type="ARBA" id="ARBA00022857"/>
    </source>
</evidence>
<name>A0ABS4KG82_9FIRM</name>
<dbReference type="InterPro" id="IPR017953">
    <property type="entry name" value="Carbohydrate_kinase_pred_CS"/>
</dbReference>
<evidence type="ECO:0000256" key="5">
    <source>
        <dbReference type="ARBA" id="ARBA00023239"/>
    </source>
</evidence>
<feature type="binding site" evidence="6">
    <location>
        <position position="150"/>
    </location>
    <ligand>
        <name>(6S)-NADPHX</name>
        <dbReference type="ChEBI" id="CHEBI:64076"/>
    </ligand>
</feature>
<dbReference type="PROSITE" id="PS01050">
    <property type="entry name" value="YJEF_C_2"/>
    <property type="match status" value="1"/>
</dbReference>
<dbReference type="InterPro" id="IPR029056">
    <property type="entry name" value="Ribokinase-like"/>
</dbReference>
<keyword evidence="4 6" id="KW-0520">NAD</keyword>